<evidence type="ECO:0000256" key="1">
    <source>
        <dbReference type="SAM" id="MobiDB-lite"/>
    </source>
</evidence>
<dbReference type="AlphaFoldDB" id="A0A3Q8S8W8"/>
<evidence type="ECO:0000313" key="2">
    <source>
        <dbReference type="EMBL" id="AZK45144.1"/>
    </source>
</evidence>
<evidence type="ECO:0000313" key="3">
    <source>
        <dbReference type="Proteomes" id="UP000273145"/>
    </source>
</evidence>
<accession>A0A3Q8S8W8</accession>
<dbReference type="EMBL" id="CP034248">
    <property type="protein sequence ID" value="AZK45144.1"/>
    <property type="molecule type" value="Genomic_DNA"/>
</dbReference>
<protein>
    <submittedName>
        <fullName evidence="2">Uncharacterized protein</fullName>
    </submittedName>
</protein>
<gene>
    <name evidence="2" type="ORF">EIM92_02155</name>
</gene>
<name>A0A3Q8S8W8_9BACL</name>
<keyword evidence="3" id="KW-1185">Reference proteome</keyword>
<dbReference type="KEGG" id="plen:EIM92_02155"/>
<feature type="region of interest" description="Disordered" evidence="1">
    <location>
        <begin position="102"/>
        <end position="121"/>
    </location>
</feature>
<feature type="compositionally biased region" description="Polar residues" evidence="1">
    <location>
        <begin position="109"/>
        <end position="121"/>
    </location>
</feature>
<sequence length="121" mass="13646">MNGKDTDKSVSSIDEIRSKITDSGIFIRDVSEHEDNYGLESYSYKEYKAEMENIKKVGDGLVNKGRISRDKLSQVLSSMEDTLHEIEKGEIVVYKPIELDSTNDEANDTDTSGLYLSGTKW</sequence>
<proteinExistence type="predicted"/>
<organism evidence="2 3">
    <name type="scientific">Paenibacillus lentus</name>
    <dbReference type="NCBI Taxonomy" id="1338368"/>
    <lineage>
        <taxon>Bacteria</taxon>
        <taxon>Bacillati</taxon>
        <taxon>Bacillota</taxon>
        <taxon>Bacilli</taxon>
        <taxon>Bacillales</taxon>
        <taxon>Paenibacillaceae</taxon>
        <taxon>Paenibacillus</taxon>
    </lineage>
</organism>
<dbReference type="Proteomes" id="UP000273145">
    <property type="component" value="Chromosome"/>
</dbReference>
<reference evidence="2 3" key="1">
    <citation type="submission" date="2018-11" db="EMBL/GenBank/DDBJ databases">
        <title>Genome sequencing of Paenibacillus lentus DSM25539(T).</title>
        <authorList>
            <person name="Kook J.-K."/>
            <person name="Park S.-N."/>
            <person name="Lim Y.K."/>
        </authorList>
    </citation>
    <scope>NUCLEOTIDE SEQUENCE [LARGE SCALE GENOMIC DNA]</scope>
    <source>
        <strain evidence="2 3">DSM 25539</strain>
    </source>
</reference>